<proteinExistence type="predicted"/>
<sequence>MKLYFAACKIGFTSEGVKYDKYIIYNVLTWLKIGF</sequence>
<evidence type="ECO:0000313" key="1">
    <source>
        <dbReference type="EMBL" id="SVC25391.1"/>
    </source>
</evidence>
<organism evidence="1">
    <name type="scientific">marine metagenome</name>
    <dbReference type="NCBI Taxonomy" id="408172"/>
    <lineage>
        <taxon>unclassified sequences</taxon>
        <taxon>metagenomes</taxon>
        <taxon>ecological metagenomes</taxon>
    </lineage>
</organism>
<dbReference type="EMBL" id="UINC01081491">
    <property type="protein sequence ID" value="SVC25391.1"/>
    <property type="molecule type" value="Genomic_DNA"/>
</dbReference>
<reference evidence="1" key="1">
    <citation type="submission" date="2018-05" db="EMBL/GenBank/DDBJ databases">
        <authorList>
            <person name="Lanie J.A."/>
            <person name="Ng W.-L."/>
            <person name="Kazmierczak K.M."/>
            <person name="Andrzejewski T.M."/>
            <person name="Davidsen T.M."/>
            <person name="Wayne K.J."/>
            <person name="Tettelin H."/>
            <person name="Glass J.I."/>
            <person name="Rusch D."/>
            <person name="Podicherti R."/>
            <person name="Tsui H.-C.T."/>
            <person name="Winkler M.E."/>
        </authorList>
    </citation>
    <scope>NUCLEOTIDE SEQUENCE</scope>
</reference>
<name>A0A382KRW9_9ZZZZ</name>
<protein>
    <submittedName>
        <fullName evidence="1">Uncharacterized protein</fullName>
    </submittedName>
</protein>
<accession>A0A382KRW9</accession>
<gene>
    <name evidence="1" type="ORF">METZ01_LOCUS278245</name>
</gene>
<dbReference type="AlphaFoldDB" id="A0A382KRW9"/>